<protein>
    <submittedName>
        <fullName evidence="2">NAD(P)/FAD-dependent oxidoreductase</fullName>
    </submittedName>
</protein>
<comment type="caution">
    <text evidence="2">The sequence shown here is derived from an EMBL/GenBank/DDBJ whole genome shotgun (WGS) entry which is preliminary data.</text>
</comment>
<name>A0A7V3KMS5_UNCW3</name>
<organism evidence="2">
    <name type="scientific">candidate division WOR-3 bacterium</name>
    <dbReference type="NCBI Taxonomy" id="2052148"/>
    <lineage>
        <taxon>Bacteria</taxon>
        <taxon>Bacteria division WOR-3</taxon>
    </lineage>
</organism>
<gene>
    <name evidence="2" type="ORF">ENV38_01375</name>
</gene>
<accession>A0A7V3KMS5</accession>
<dbReference type="InterPro" id="IPR054715">
    <property type="entry name" value="GGR_cat"/>
</dbReference>
<dbReference type="PANTHER" id="PTHR42685:SF22">
    <property type="entry name" value="CONDITIONED MEDIUM FACTOR RECEPTOR 1"/>
    <property type="match status" value="1"/>
</dbReference>
<dbReference type="InterPro" id="IPR011777">
    <property type="entry name" value="Geranylgeranyl_Rdtase_fam"/>
</dbReference>
<dbReference type="InterPro" id="IPR050407">
    <property type="entry name" value="Geranylgeranyl_reductase"/>
</dbReference>
<evidence type="ECO:0000313" key="2">
    <source>
        <dbReference type="EMBL" id="HGB35541.1"/>
    </source>
</evidence>
<dbReference type="Pfam" id="PF22578">
    <property type="entry name" value="GGR_cat"/>
    <property type="match status" value="1"/>
</dbReference>
<evidence type="ECO:0000259" key="1">
    <source>
        <dbReference type="Pfam" id="PF22578"/>
    </source>
</evidence>
<dbReference type="PANTHER" id="PTHR42685">
    <property type="entry name" value="GERANYLGERANYL DIPHOSPHATE REDUCTASE"/>
    <property type="match status" value="1"/>
</dbReference>
<dbReference type="GO" id="GO:0016628">
    <property type="term" value="F:oxidoreductase activity, acting on the CH-CH group of donors, NAD or NADP as acceptor"/>
    <property type="evidence" value="ECO:0007669"/>
    <property type="project" value="InterPro"/>
</dbReference>
<reference evidence="2" key="1">
    <citation type="journal article" date="2020" name="mSystems">
        <title>Genome- and Community-Level Interaction Insights into Carbon Utilization and Element Cycling Functions of Hydrothermarchaeota in Hydrothermal Sediment.</title>
        <authorList>
            <person name="Zhou Z."/>
            <person name="Liu Y."/>
            <person name="Xu W."/>
            <person name="Pan J."/>
            <person name="Luo Z.H."/>
            <person name="Li M."/>
        </authorList>
    </citation>
    <scope>NUCLEOTIDE SEQUENCE [LARGE SCALE GENOMIC DNA]</scope>
    <source>
        <strain evidence="2">SpSt-754</strain>
    </source>
</reference>
<dbReference type="NCBIfam" id="TIGR02032">
    <property type="entry name" value="GG-red-SF"/>
    <property type="match status" value="1"/>
</dbReference>
<proteinExistence type="predicted"/>
<dbReference type="Pfam" id="PF12831">
    <property type="entry name" value="FAD_oxidored"/>
    <property type="match status" value="1"/>
</dbReference>
<dbReference type="Gene3D" id="3.50.50.60">
    <property type="entry name" value="FAD/NAD(P)-binding domain"/>
    <property type="match status" value="1"/>
</dbReference>
<feature type="domain" description="Digeranylgeranylglycerophospholipid reductase catalytic" evidence="1">
    <location>
        <begin position="175"/>
        <end position="250"/>
    </location>
</feature>
<dbReference type="SUPFAM" id="SSF51905">
    <property type="entry name" value="FAD/NAD(P)-binding domain"/>
    <property type="match status" value="1"/>
</dbReference>
<dbReference type="PRINTS" id="PR00420">
    <property type="entry name" value="RNGMNOXGNASE"/>
</dbReference>
<dbReference type="EMBL" id="DTGD01000057">
    <property type="protein sequence ID" value="HGB35541.1"/>
    <property type="molecule type" value="Genomic_DNA"/>
</dbReference>
<dbReference type="InterPro" id="IPR036188">
    <property type="entry name" value="FAD/NAD-bd_sf"/>
</dbReference>
<sequence length="394" mass="43485">MISLRQAYDVIVVGGGPAGSSTSFHLADLGKKVLVVEKDREVGRNVLCAEGISRGFYEIVKPERGVASEIKKIRILVEDEVDFTVLSKSSFGYILERKIFDRLLFERAVEKGAVPLINSKFFDLKKEGNYYRVFVNRGGQIFEFLSQYVVGADGPGSGVGLKAGMRAELRQGFMHYCSQVYLYDKSIEEDRIVFYYSEALTPGGYGWVFPKKKGFANVGVGVDTSWYSADAGLKLFLEKYFPNGKILGALRGVVPWGGMDDTLYKDGVFLVGDAGRLADPMSGGGIANAYLSGKIAAESIATDSPESYPESLKKVLGRDYYISTTVKKVFYSLKRDELVEIFKDLKRSLDGQYLEDINAVSALKMVLGISPRIFGILVSHGGSKLNEFVRKIIS</sequence>
<dbReference type="AlphaFoldDB" id="A0A7V3KMS5"/>